<comment type="caution">
    <text evidence="1">The sequence shown here is derived from an EMBL/GenBank/DDBJ whole genome shotgun (WGS) entry which is preliminary data.</text>
</comment>
<dbReference type="AlphaFoldDB" id="A0A426Y803"/>
<name>A0A426Y803_ENSVE</name>
<protein>
    <submittedName>
        <fullName evidence="1">Uncharacterized protein</fullName>
    </submittedName>
</protein>
<gene>
    <name evidence="1" type="ORF">B296_00036649</name>
</gene>
<dbReference type="EMBL" id="AMZH03014312">
    <property type="protein sequence ID" value="RRT47852.1"/>
    <property type="molecule type" value="Genomic_DNA"/>
</dbReference>
<evidence type="ECO:0000313" key="1">
    <source>
        <dbReference type="EMBL" id="RRT47852.1"/>
    </source>
</evidence>
<proteinExistence type="predicted"/>
<evidence type="ECO:0000313" key="2">
    <source>
        <dbReference type="Proteomes" id="UP000287651"/>
    </source>
</evidence>
<feature type="non-terminal residue" evidence="1">
    <location>
        <position position="1"/>
    </location>
</feature>
<organism evidence="1 2">
    <name type="scientific">Ensete ventricosum</name>
    <name type="common">Abyssinian banana</name>
    <name type="synonym">Musa ensete</name>
    <dbReference type="NCBI Taxonomy" id="4639"/>
    <lineage>
        <taxon>Eukaryota</taxon>
        <taxon>Viridiplantae</taxon>
        <taxon>Streptophyta</taxon>
        <taxon>Embryophyta</taxon>
        <taxon>Tracheophyta</taxon>
        <taxon>Spermatophyta</taxon>
        <taxon>Magnoliopsida</taxon>
        <taxon>Liliopsida</taxon>
        <taxon>Zingiberales</taxon>
        <taxon>Musaceae</taxon>
        <taxon>Ensete</taxon>
    </lineage>
</organism>
<sequence length="81" mass="8981">CRLDLVLPVYTWTLVDSLLAPEGCVGSLGHRLVDRGSERSPHVGVNFWFLVELQPLGVCCNVLKGVAYPWLKDLYLVGLRG</sequence>
<reference evidence="1 2" key="1">
    <citation type="journal article" date="2014" name="Agronomy (Basel)">
        <title>A Draft Genome Sequence for Ensete ventricosum, the Drought-Tolerant Tree Against Hunger.</title>
        <authorList>
            <person name="Harrison J."/>
            <person name="Moore K.A."/>
            <person name="Paszkiewicz K."/>
            <person name="Jones T."/>
            <person name="Grant M."/>
            <person name="Ambacheew D."/>
            <person name="Muzemil S."/>
            <person name="Studholme D.J."/>
        </authorList>
    </citation>
    <scope>NUCLEOTIDE SEQUENCE [LARGE SCALE GENOMIC DNA]</scope>
</reference>
<accession>A0A426Y803</accession>
<dbReference type="Proteomes" id="UP000287651">
    <property type="component" value="Unassembled WGS sequence"/>
</dbReference>